<name>A0ABV2ANQ0_9EUKA</name>
<dbReference type="Gene3D" id="1.20.1270.60">
    <property type="entry name" value="Arfaptin homology (AH) domain/BAR domain"/>
    <property type="match status" value="1"/>
</dbReference>
<evidence type="ECO:0008006" key="3">
    <source>
        <dbReference type="Google" id="ProtNLM"/>
    </source>
</evidence>
<organism evidence="1 2">
    <name type="scientific">Bonamia ostreae</name>
    <dbReference type="NCBI Taxonomy" id="126728"/>
    <lineage>
        <taxon>Eukaryota</taxon>
        <taxon>Sar</taxon>
        <taxon>Rhizaria</taxon>
        <taxon>Endomyxa</taxon>
        <taxon>Ascetosporea</taxon>
        <taxon>Haplosporida</taxon>
        <taxon>Bonamia</taxon>
    </lineage>
</organism>
<comment type="caution">
    <text evidence="1">The sequence shown here is derived from an EMBL/GenBank/DDBJ whole genome shotgun (WGS) entry which is preliminary data.</text>
</comment>
<dbReference type="SUPFAM" id="SSF103657">
    <property type="entry name" value="BAR/IMD domain-like"/>
    <property type="match status" value="1"/>
</dbReference>
<keyword evidence="2" id="KW-1185">Reference proteome</keyword>
<evidence type="ECO:0000313" key="2">
    <source>
        <dbReference type="Proteomes" id="UP001439008"/>
    </source>
</evidence>
<sequence>MADKFSELFLDKTKQVEEQLVGGKNVTACSVSVLRRVSKLEAESGAMLRKLFNEELIQFKKSEGKDSMPTRKLYLEFLKMLRSMSALKKGFAAKLQNDLVPKFSTFNDEYERECKRIIKDFKGSRKNLGVIRKTMRSKNPNKIKAVEEKTIEFLEKAQELEEDRIETFKTCFEQYIKYNKSVIEQQKILSMKVDQISSSITKSNGIKYFCDK</sequence>
<reference evidence="1 2" key="1">
    <citation type="journal article" date="2024" name="BMC Biol.">
        <title>Comparative genomics of Ascetosporea gives new insight into the evolutionary basis for animal parasitism in Rhizaria.</title>
        <authorList>
            <person name="Hiltunen Thoren M."/>
            <person name="Onut-Brannstrom I."/>
            <person name="Alfjorden A."/>
            <person name="Peckova H."/>
            <person name="Swords F."/>
            <person name="Hooper C."/>
            <person name="Holzer A.S."/>
            <person name="Bass D."/>
            <person name="Burki F."/>
        </authorList>
    </citation>
    <scope>NUCLEOTIDE SEQUENCE [LARGE SCALE GENOMIC DNA]</scope>
    <source>
        <strain evidence="1">20-A016</strain>
    </source>
</reference>
<accession>A0ABV2ANQ0</accession>
<protein>
    <recommendedName>
        <fullName evidence="3">BAR domain-containing protein</fullName>
    </recommendedName>
</protein>
<proteinExistence type="predicted"/>
<feature type="non-terminal residue" evidence="1">
    <location>
        <position position="212"/>
    </location>
</feature>
<dbReference type="InterPro" id="IPR027267">
    <property type="entry name" value="AH/BAR_dom_sf"/>
</dbReference>
<evidence type="ECO:0000313" key="1">
    <source>
        <dbReference type="EMBL" id="MES1921298.1"/>
    </source>
</evidence>
<dbReference type="EMBL" id="JBDODL010001227">
    <property type="protein sequence ID" value="MES1921298.1"/>
    <property type="molecule type" value="Genomic_DNA"/>
</dbReference>
<gene>
    <name evidence="1" type="ORF">MHBO_002846</name>
</gene>
<dbReference type="Proteomes" id="UP001439008">
    <property type="component" value="Unassembled WGS sequence"/>
</dbReference>